<dbReference type="FunFam" id="3.40.50.300:FF:000562">
    <property type="entry name" value="Structural maintenance of chromosomes protein"/>
    <property type="match status" value="1"/>
</dbReference>
<keyword evidence="9 13" id="KW-0175">Coiled coil</keyword>
<dbReference type="AlphaFoldDB" id="A0A1S3JMQ0"/>
<dbReference type="Gene3D" id="3.40.50.300">
    <property type="entry name" value="P-loop containing nucleotide triphosphate hydrolases"/>
    <property type="match status" value="2"/>
</dbReference>
<dbReference type="CDD" id="cd03275">
    <property type="entry name" value="ABC_SMC1_euk"/>
    <property type="match status" value="2"/>
</dbReference>
<dbReference type="PANTHER" id="PTHR18937:SF12">
    <property type="entry name" value="STRUCTURAL MAINTENANCE OF CHROMOSOMES PROTEIN"/>
    <property type="match status" value="1"/>
</dbReference>
<comment type="subcellular location">
    <subcellularLocation>
        <location evidence="2">Chromosome</location>
    </subcellularLocation>
    <subcellularLocation>
        <location evidence="1 12">Nucleus</location>
    </subcellularLocation>
</comment>
<protein>
    <recommendedName>
        <fullName evidence="12">Structural maintenance of chromosomes protein</fullName>
    </recommendedName>
</protein>
<dbReference type="SUPFAM" id="SSF75553">
    <property type="entry name" value="Smc hinge domain"/>
    <property type="match status" value="1"/>
</dbReference>
<dbReference type="Pfam" id="PF02463">
    <property type="entry name" value="SMC_N"/>
    <property type="match status" value="1"/>
</dbReference>
<feature type="compositionally biased region" description="Basic and acidic residues" evidence="14">
    <location>
        <begin position="325"/>
        <end position="351"/>
    </location>
</feature>
<feature type="coiled-coil region" evidence="13">
    <location>
        <begin position="667"/>
        <end position="714"/>
    </location>
</feature>
<dbReference type="FunFam" id="3.30.70.1620:FF:000001">
    <property type="entry name" value="Structural maintenance of chromosomes 1B"/>
    <property type="match status" value="1"/>
</dbReference>
<dbReference type="FunFam" id="1.20.1060.20:FF:000001">
    <property type="entry name" value="Structural maintenance of chromosomes 1A"/>
    <property type="match status" value="1"/>
</dbReference>
<dbReference type="PANTHER" id="PTHR18937">
    <property type="entry name" value="STRUCTURAL MAINTENANCE OF CHROMOSOMES SMC FAMILY MEMBER"/>
    <property type="match status" value="1"/>
</dbReference>
<reference evidence="17" key="1">
    <citation type="submission" date="2025-08" db="UniProtKB">
        <authorList>
            <consortium name="RefSeq"/>
        </authorList>
    </citation>
    <scope>IDENTIFICATION</scope>
    <source>
        <tissue evidence="17">Gonads</tissue>
    </source>
</reference>
<dbReference type="Pfam" id="PF06470">
    <property type="entry name" value="SMC_hinge"/>
    <property type="match status" value="1"/>
</dbReference>
<proteinExistence type="inferred from homology"/>
<name>A0A1S3JMQ0_LINAN</name>
<dbReference type="STRING" id="7574.A0A1S3JMQ0"/>
<dbReference type="Proteomes" id="UP000085678">
    <property type="component" value="Unplaced"/>
</dbReference>
<feature type="domain" description="SMC hinge" evidence="15">
    <location>
        <begin position="513"/>
        <end position="632"/>
    </location>
</feature>
<dbReference type="FunFam" id="3.40.50.300:FF:000564">
    <property type="entry name" value="Structural maintenance of chromosomes 1A"/>
    <property type="match status" value="1"/>
</dbReference>
<evidence type="ECO:0000256" key="13">
    <source>
        <dbReference type="SAM" id="Coils"/>
    </source>
</evidence>
<evidence type="ECO:0000313" key="16">
    <source>
        <dbReference type="Proteomes" id="UP000085678"/>
    </source>
</evidence>
<dbReference type="PIRSF" id="PIRSF005719">
    <property type="entry name" value="SMC"/>
    <property type="match status" value="1"/>
</dbReference>
<dbReference type="InterPro" id="IPR010935">
    <property type="entry name" value="SMC_hinge"/>
</dbReference>
<organism evidence="16 17">
    <name type="scientific">Lingula anatina</name>
    <name type="common">Brachiopod</name>
    <name type="synonym">Lingula unguis</name>
    <dbReference type="NCBI Taxonomy" id="7574"/>
    <lineage>
        <taxon>Eukaryota</taxon>
        <taxon>Metazoa</taxon>
        <taxon>Spiralia</taxon>
        <taxon>Lophotrochozoa</taxon>
        <taxon>Brachiopoda</taxon>
        <taxon>Linguliformea</taxon>
        <taxon>Lingulata</taxon>
        <taxon>Lingulida</taxon>
        <taxon>Linguloidea</taxon>
        <taxon>Lingulidae</taxon>
        <taxon>Lingula</taxon>
    </lineage>
</organism>
<dbReference type="InterPro" id="IPR028468">
    <property type="entry name" value="Smc1_ABC"/>
</dbReference>
<dbReference type="InParanoid" id="A0A1S3JMQ0"/>
<keyword evidence="6" id="KW-0547">Nucleotide-binding</keyword>
<dbReference type="GO" id="GO:0051301">
    <property type="term" value="P:cell division"/>
    <property type="evidence" value="ECO:0007669"/>
    <property type="project" value="UniProtKB-KW"/>
</dbReference>
<dbReference type="Gene3D" id="1.20.1060.20">
    <property type="match status" value="1"/>
</dbReference>
<dbReference type="GO" id="GO:0008278">
    <property type="term" value="C:cohesin complex"/>
    <property type="evidence" value="ECO:0007669"/>
    <property type="project" value="InterPro"/>
</dbReference>
<evidence type="ECO:0000256" key="11">
    <source>
        <dbReference type="ARBA" id="ARBA00023306"/>
    </source>
</evidence>
<dbReference type="InterPro" id="IPR027417">
    <property type="entry name" value="P-loop_NTPase"/>
</dbReference>
<dbReference type="GO" id="GO:0007062">
    <property type="term" value="P:sister chromatid cohesion"/>
    <property type="evidence" value="ECO:0007669"/>
    <property type="project" value="InterPro"/>
</dbReference>
<keyword evidence="5" id="KW-0132">Cell division</keyword>
<feature type="region of interest" description="Disordered" evidence="14">
    <location>
        <begin position="947"/>
        <end position="973"/>
    </location>
</feature>
<dbReference type="OrthoDB" id="413649at2759"/>
<feature type="coiled-coil region" evidence="13">
    <location>
        <begin position="1031"/>
        <end position="1072"/>
    </location>
</feature>
<dbReference type="InterPro" id="IPR003395">
    <property type="entry name" value="RecF/RecN/SMC_N"/>
</dbReference>
<dbReference type="GO" id="GO:0016887">
    <property type="term" value="F:ATP hydrolysis activity"/>
    <property type="evidence" value="ECO:0007669"/>
    <property type="project" value="InterPro"/>
</dbReference>
<evidence type="ECO:0000256" key="12">
    <source>
        <dbReference type="PIRNR" id="PIRNR005719"/>
    </source>
</evidence>
<dbReference type="Gene3D" id="3.30.70.1620">
    <property type="match status" value="1"/>
</dbReference>
<dbReference type="InterPro" id="IPR036277">
    <property type="entry name" value="SMC_hinge_sf"/>
</dbReference>
<dbReference type="GO" id="GO:0005524">
    <property type="term" value="F:ATP binding"/>
    <property type="evidence" value="ECO:0007669"/>
    <property type="project" value="UniProtKB-KW"/>
</dbReference>
<gene>
    <name evidence="17" type="primary">LOC106174589</name>
</gene>
<evidence type="ECO:0000256" key="7">
    <source>
        <dbReference type="ARBA" id="ARBA00022776"/>
    </source>
</evidence>
<evidence type="ECO:0000313" key="17">
    <source>
        <dbReference type="RefSeq" id="XP_013411665.1"/>
    </source>
</evidence>
<keyword evidence="7" id="KW-0498">Mitosis</keyword>
<evidence type="ECO:0000256" key="5">
    <source>
        <dbReference type="ARBA" id="ARBA00022618"/>
    </source>
</evidence>
<dbReference type="SMART" id="SM00968">
    <property type="entry name" value="SMC_hinge"/>
    <property type="match status" value="1"/>
</dbReference>
<evidence type="ECO:0000256" key="4">
    <source>
        <dbReference type="ARBA" id="ARBA00022454"/>
    </source>
</evidence>
<evidence type="ECO:0000259" key="15">
    <source>
        <dbReference type="SMART" id="SM00968"/>
    </source>
</evidence>
<keyword evidence="16" id="KW-1185">Reference proteome</keyword>
<evidence type="ECO:0000256" key="10">
    <source>
        <dbReference type="ARBA" id="ARBA00023242"/>
    </source>
</evidence>
<evidence type="ECO:0000256" key="3">
    <source>
        <dbReference type="ARBA" id="ARBA00005597"/>
    </source>
</evidence>
<evidence type="ECO:0000256" key="2">
    <source>
        <dbReference type="ARBA" id="ARBA00004286"/>
    </source>
</evidence>
<accession>A0A1S3JMQ0</accession>
<feature type="region of interest" description="Disordered" evidence="14">
    <location>
        <begin position="247"/>
        <end position="276"/>
    </location>
</feature>
<dbReference type="RefSeq" id="XP_013411665.1">
    <property type="nucleotide sequence ID" value="XM_013556211.1"/>
</dbReference>
<evidence type="ECO:0000256" key="1">
    <source>
        <dbReference type="ARBA" id="ARBA00004123"/>
    </source>
</evidence>
<evidence type="ECO:0000256" key="9">
    <source>
        <dbReference type="ARBA" id="ARBA00023054"/>
    </source>
</evidence>
<feature type="coiled-coil region" evidence="13">
    <location>
        <begin position="835"/>
        <end position="925"/>
    </location>
</feature>
<dbReference type="FunCoup" id="A0A1S3JMQ0">
    <property type="interactions" value="1791"/>
</dbReference>
<comment type="similarity">
    <text evidence="3">Belongs to the SMC family. SMC1 subfamily.</text>
</comment>
<keyword evidence="4" id="KW-0158">Chromosome</keyword>
<keyword evidence="11" id="KW-0131">Cell cycle</keyword>
<dbReference type="InterPro" id="IPR024704">
    <property type="entry name" value="SMC"/>
</dbReference>
<sequence>MPGFLKYIELDNFKSYKGKQTIGPFHQFTATIGPNGSGKSNLMDAISFVLGEKTSNLRVKKLSDLIHGAPIGQPAAHRATVTAVYCEEDGTETHFSRIIVGSSSEYKINGKAVSATQYSGELEKIGILMKQKNFLVFQGTVESIAMKNAKERTQMFEEMSRSGELKEEYDRCKAEMMKAEEDTQFNYQKKKGIAAEKKEAKMEKEEAQRYQKLQEQLVEKQLEMHLFKLYYNERDIDGLNEEMSHKNAILEKSQRKRERIEEEMREKKKEQGKLGRELQKIEQKIKESEVELNKKKPLYIKAKEKTAHMIKKLESARKSLKQAAKSHDSHEHEIKVLEDELEEVERKRQEYEESLEEESQSQGRDLQLEESQVKEYNRLKEEAGKRAAAHLQELESVNREQKLDQDKLDNENRKRNELMAKVKQKENEVEENKKRVDKLTEYIKTSNSSIAEQKKIEDELSGEVETANARVAEINKELESVIEQLGEARVDRHESSRQTRRAELLENLKRLFPGVHGRLIDLCEPSHKRYQIAITKVLGKYMDAIVCDSEKTAKDSIQYMKEQRIEPETFLPLDYIEVRPVNEKLREIREPRNVKLVLDVIRYEIPSIKKALLFACGSALVCETIEDARRVAFGGQERHKTVALDGTLFQKSGVISGGASDLKARARRWDEKQLSQLKARKDKLTDELKEQMKKKRKESELNNAKSQIKGLETRLKYSATDRDNTDRQMRKNQEDIINYTQQYETFEPRILEIEARMNQRAEEIRHIKDKMNRVEDVVFRDFCAQIGVDNIRQYEERELRAQQERYKKRLEFDDQKSRLQNQLEYERSRDSLASVKKWERLIKEDENELEKLKKDEARQMKVIDEEMQNAEQMKQSKITAKSQFDDMETEIAEVRKQLSSQQKEIAAIQKTITSLETKLEQKKADRHSLLKTCKMEDIKLPLKQGTMDDITQDADTSSQAEPGESTTYDSMSSQGAKAIYEKEAKILVNYDMLDEDLLDLVQSDEIKKKHDSMVKAVADMQNTIQRINAPNMKAMEKLDGVKERLHETSEDFEQARRRAKKAKQAFEKVRKERYDRFMACFEHVSNRIDEIYKALSKNQSAQAFLGPENPEEPYLDGTNYNCVAPGKRFRPMDNLSGGEKTVAALALLFAIHSFQPAPFFVLDEIDAALDNTNIGKVAQYIKDQSEGSFQCIVISLKEEFYNKADALVGIYPEQGECIVSKVLTLDLTDYAMEAE</sequence>
<dbReference type="GO" id="GO:0003677">
    <property type="term" value="F:DNA binding"/>
    <property type="evidence" value="ECO:0007669"/>
    <property type="project" value="TreeGrafter"/>
</dbReference>
<dbReference type="KEGG" id="lak:106174589"/>
<evidence type="ECO:0000256" key="8">
    <source>
        <dbReference type="ARBA" id="ARBA00022840"/>
    </source>
</evidence>
<keyword evidence="10 12" id="KW-0539">Nucleus</keyword>
<feature type="region of interest" description="Disordered" evidence="14">
    <location>
        <begin position="317"/>
        <end position="369"/>
    </location>
</feature>
<keyword evidence="8" id="KW-0067">ATP-binding</keyword>
<feature type="compositionally biased region" description="Polar residues" evidence="14">
    <location>
        <begin position="953"/>
        <end position="973"/>
    </location>
</feature>
<evidence type="ECO:0000256" key="14">
    <source>
        <dbReference type="SAM" id="MobiDB-lite"/>
    </source>
</evidence>
<dbReference type="GO" id="GO:0005654">
    <property type="term" value="C:nucleoplasm"/>
    <property type="evidence" value="ECO:0007669"/>
    <property type="project" value="UniProtKB-ARBA"/>
</dbReference>
<dbReference type="SUPFAM" id="SSF52540">
    <property type="entry name" value="P-loop containing nucleoside triphosphate hydrolases"/>
    <property type="match status" value="1"/>
</dbReference>
<evidence type="ECO:0000256" key="6">
    <source>
        <dbReference type="ARBA" id="ARBA00022741"/>
    </source>
</evidence>
<dbReference type="GeneID" id="106174589"/>